<sequence>MLKKILPIVLVLVGVGAGVAAGVFLRPEEIPVAVETDADKASIQTGPSAEAEALSREYVKMNNQFVVPVVRGESVQALVVLSLSLEVPAGQKDAIYSREPKLRDLVFTSHV</sequence>
<accession>A0ABW8UQU3</accession>
<protein>
    <recommendedName>
        <fullName evidence="3">SAF domain-containing protein</fullName>
    </recommendedName>
</protein>
<gene>
    <name evidence="1" type="ORF">ACERZ8_06190</name>
</gene>
<dbReference type="RefSeq" id="WP_407591321.1">
    <property type="nucleotide sequence ID" value="NZ_JBHDIY010000002.1"/>
</dbReference>
<evidence type="ECO:0000313" key="2">
    <source>
        <dbReference type="Proteomes" id="UP001627408"/>
    </source>
</evidence>
<organism evidence="1 2">
    <name type="scientific">Tateyamaria armeniaca</name>
    <dbReference type="NCBI Taxonomy" id="2518930"/>
    <lineage>
        <taxon>Bacteria</taxon>
        <taxon>Pseudomonadati</taxon>
        <taxon>Pseudomonadota</taxon>
        <taxon>Alphaproteobacteria</taxon>
        <taxon>Rhodobacterales</taxon>
        <taxon>Roseobacteraceae</taxon>
        <taxon>Tateyamaria</taxon>
    </lineage>
</organism>
<dbReference type="Proteomes" id="UP001627408">
    <property type="component" value="Unassembled WGS sequence"/>
</dbReference>
<proteinExistence type="predicted"/>
<dbReference type="EMBL" id="JBHDIY010000002">
    <property type="protein sequence ID" value="MFL4469476.1"/>
    <property type="molecule type" value="Genomic_DNA"/>
</dbReference>
<keyword evidence="2" id="KW-1185">Reference proteome</keyword>
<comment type="caution">
    <text evidence="1">The sequence shown here is derived from an EMBL/GenBank/DDBJ whole genome shotgun (WGS) entry which is preliminary data.</text>
</comment>
<name>A0ABW8UQU3_9RHOB</name>
<evidence type="ECO:0000313" key="1">
    <source>
        <dbReference type="EMBL" id="MFL4469476.1"/>
    </source>
</evidence>
<reference evidence="1 2" key="1">
    <citation type="submission" date="2024-08" db="EMBL/GenBank/DDBJ databases">
        <title>Tateyamaria sp. nov., isolated from marine algae.</title>
        <authorList>
            <person name="Choi B.J."/>
            <person name="Kim J.M."/>
            <person name="Lee J.K."/>
            <person name="Choi D.G."/>
            <person name="Bayburt H."/>
            <person name="Baek J.H."/>
            <person name="Han D.M."/>
            <person name="Jeon C.O."/>
        </authorList>
    </citation>
    <scope>NUCLEOTIDE SEQUENCE [LARGE SCALE GENOMIC DNA]</scope>
    <source>
        <strain evidence="1 2">KMU-156</strain>
    </source>
</reference>
<evidence type="ECO:0008006" key="3">
    <source>
        <dbReference type="Google" id="ProtNLM"/>
    </source>
</evidence>